<dbReference type="Gene3D" id="6.10.140.2220">
    <property type="match status" value="1"/>
</dbReference>
<keyword evidence="1" id="KW-0479">Metal-binding</keyword>
<evidence type="ECO:0000256" key="3">
    <source>
        <dbReference type="ARBA" id="ARBA00022833"/>
    </source>
</evidence>
<feature type="domain" description="MYND-type" evidence="6">
    <location>
        <begin position="42"/>
        <end position="83"/>
    </location>
</feature>
<evidence type="ECO:0000256" key="5">
    <source>
        <dbReference type="SAM" id="MobiDB-lite"/>
    </source>
</evidence>
<dbReference type="PROSITE" id="PS50865">
    <property type="entry name" value="ZF_MYND_2"/>
    <property type="match status" value="1"/>
</dbReference>
<evidence type="ECO:0000259" key="6">
    <source>
        <dbReference type="PROSITE" id="PS50865"/>
    </source>
</evidence>
<evidence type="ECO:0000256" key="2">
    <source>
        <dbReference type="ARBA" id="ARBA00022771"/>
    </source>
</evidence>
<keyword evidence="3" id="KW-0862">Zinc</keyword>
<name>S8EHN0_FOMSC</name>
<keyword evidence="2 4" id="KW-0863">Zinc-finger</keyword>
<evidence type="ECO:0000313" key="7">
    <source>
        <dbReference type="EMBL" id="EPT02769.1"/>
    </source>
</evidence>
<protein>
    <recommendedName>
        <fullName evidence="6">MYND-type domain-containing protein</fullName>
    </recommendedName>
</protein>
<accession>S8EHN0</accession>
<dbReference type="STRING" id="743788.S8EHN0"/>
<dbReference type="InParanoid" id="S8EHN0"/>
<evidence type="ECO:0000256" key="4">
    <source>
        <dbReference type="PROSITE-ProRule" id="PRU00134"/>
    </source>
</evidence>
<dbReference type="InterPro" id="IPR002893">
    <property type="entry name" value="Znf_MYND"/>
</dbReference>
<evidence type="ECO:0000313" key="8">
    <source>
        <dbReference type="Proteomes" id="UP000015241"/>
    </source>
</evidence>
<dbReference type="SUPFAM" id="SSF144232">
    <property type="entry name" value="HIT/MYND zinc finger-like"/>
    <property type="match status" value="1"/>
</dbReference>
<organism evidence="7 8">
    <name type="scientific">Fomitopsis schrenkii</name>
    <name type="common">Brown rot fungus</name>
    <dbReference type="NCBI Taxonomy" id="2126942"/>
    <lineage>
        <taxon>Eukaryota</taxon>
        <taxon>Fungi</taxon>
        <taxon>Dikarya</taxon>
        <taxon>Basidiomycota</taxon>
        <taxon>Agaricomycotina</taxon>
        <taxon>Agaricomycetes</taxon>
        <taxon>Polyporales</taxon>
        <taxon>Fomitopsis</taxon>
    </lineage>
</organism>
<sequence>MPIIEEFSRFLAESGGVPPPAPQAPHEASDPEETLRKGNTQCQHCFKSKLDGVKMSRCGACRVDMYCSKECQKAAWPVHKARCKFNQRSNSIAGSGLEQEYRKLRNFCQKHRPALSDAVIRALDLVVDASRAETDMLTIVVCPRPGSTRPETDFYATAAEVAPLDDFEPGQTDEMQAQHKYAADLCRREGGLGAAFVMICCVDPLIMNVIPVGFSRESLEDVRPGEPWKEQLFSRMNEGIVL</sequence>
<gene>
    <name evidence="7" type="ORF">FOMPIDRAFT_1047504</name>
</gene>
<reference evidence="7 8" key="1">
    <citation type="journal article" date="2012" name="Science">
        <title>The Paleozoic origin of enzymatic lignin decomposition reconstructed from 31 fungal genomes.</title>
        <authorList>
            <person name="Floudas D."/>
            <person name="Binder M."/>
            <person name="Riley R."/>
            <person name="Barry K."/>
            <person name="Blanchette R.A."/>
            <person name="Henrissat B."/>
            <person name="Martinez A.T."/>
            <person name="Otillar R."/>
            <person name="Spatafora J.W."/>
            <person name="Yadav J.S."/>
            <person name="Aerts A."/>
            <person name="Benoit I."/>
            <person name="Boyd A."/>
            <person name="Carlson A."/>
            <person name="Copeland A."/>
            <person name="Coutinho P.M."/>
            <person name="de Vries R.P."/>
            <person name="Ferreira P."/>
            <person name="Findley K."/>
            <person name="Foster B."/>
            <person name="Gaskell J."/>
            <person name="Glotzer D."/>
            <person name="Gorecki P."/>
            <person name="Heitman J."/>
            <person name="Hesse C."/>
            <person name="Hori C."/>
            <person name="Igarashi K."/>
            <person name="Jurgens J.A."/>
            <person name="Kallen N."/>
            <person name="Kersten P."/>
            <person name="Kohler A."/>
            <person name="Kuees U."/>
            <person name="Kumar T.K.A."/>
            <person name="Kuo A."/>
            <person name="LaButti K."/>
            <person name="Larrondo L.F."/>
            <person name="Lindquist E."/>
            <person name="Ling A."/>
            <person name="Lombard V."/>
            <person name="Lucas S."/>
            <person name="Lundell T."/>
            <person name="Martin R."/>
            <person name="McLaughlin D.J."/>
            <person name="Morgenstern I."/>
            <person name="Morin E."/>
            <person name="Murat C."/>
            <person name="Nagy L.G."/>
            <person name="Nolan M."/>
            <person name="Ohm R.A."/>
            <person name="Patyshakuliyeva A."/>
            <person name="Rokas A."/>
            <person name="Ruiz-Duenas F.J."/>
            <person name="Sabat G."/>
            <person name="Salamov A."/>
            <person name="Samejima M."/>
            <person name="Schmutz J."/>
            <person name="Slot J.C."/>
            <person name="St John F."/>
            <person name="Stenlid J."/>
            <person name="Sun H."/>
            <person name="Sun S."/>
            <person name="Syed K."/>
            <person name="Tsang A."/>
            <person name="Wiebenga A."/>
            <person name="Young D."/>
            <person name="Pisabarro A."/>
            <person name="Eastwood D.C."/>
            <person name="Martin F."/>
            <person name="Cullen D."/>
            <person name="Grigoriev I.V."/>
            <person name="Hibbett D.S."/>
        </authorList>
    </citation>
    <scope>NUCLEOTIDE SEQUENCE</scope>
    <source>
        <strain evidence="8">FP-58527</strain>
    </source>
</reference>
<proteinExistence type="predicted"/>
<evidence type="ECO:0000256" key="1">
    <source>
        <dbReference type="ARBA" id="ARBA00022723"/>
    </source>
</evidence>
<dbReference type="PROSITE" id="PS01360">
    <property type="entry name" value="ZF_MYND_1"/>
    <property type="match status" value="1"/>
</dbReference>
<dbReference type="Pfam" id="PF01753">
    <property type="entry name" value="zf-MYND"/>
    <property type="match status" value="1"/>
</dbReference>
<dbReference type="eggNOG" id="ENOG502R8MG">
    <property type="taxonomic scope" value="Eukaryota"/>
</dbReference>
<keyword evidence="8" id="KW-1185">Reference proteome</keyword>
<dbReference type="Proteomes" id="UP000015241">
    <property type="component" value="Unassembled WGS sequence"/>
</dbReference>
<dbReference type="GO" id="GO:0008270">
    <property type="term" value="F:zinc ion binding"/>
    <property type="evidence" value="ECO:0007669"/>
    <property type="project" value="UniProtKB-KW"/>
</dbReference>
<dbReference type="EMBL" id="KE504133">
    <property type="protein sequence ID" value="EPT02769.1"/>
    <property type="molecule type" value="Genomic_DNA"/>
</dbReference>
<dbReference type="OrthoDB" id="341421at2759"/>
<dbReference type="AlphaFoldDB" id="S8EHN0"/>
<dbReference type="HOGENOM" id="CLU_094262_2_0_1"/>
<feature type="region of interest" description="Disordered" evidence="5">
    <location>
        <begin position="12"/>
        <end position="34"/>
    </location>
</feature>